<keyword evidence="2" id="KW-1185">Reference proteome</keyword>
<evidence type="ECO:0008006" key="3">
    <source>
        <dbReference type="Google" id="ProtNLM"/>
    </source>
</evidence>
<comment type="caution">
    <text evidence="1">The sequence shown here is derived from an EMBL/GenBank/DDBJ whole genome shotgun (WGS) entry which is preliminary data.</text>
</comment>
<dbReference type="RefSeq" id="WP_191790372.1">
    <property type="nucleotide sequence ID" value="NZ_JACSQE010000006.1"/>
</dbReference>
<dbReference type="Proteomes" id="UP000633601">
    <property type="component" value="Unassembled WGS sequence"/>
</dbReference>
<sequence>MSVLWGEGRGRVALAGATMGLVLAGCGPVPGADDAVAVTQEFFAALSAHDPSTACGLLAPATRESFEQDAASSCDQALIDGEAGLVLGPVARRVEEAPGDSSVTVAGRQAQVLLGGEVTFLAVSGDSWRVTAAGCVPRPDRPYDCLLDGG</sequence>
<reference evidence="1 2" key="1">
    <citation type="submission" date="2020-08" db="EMBL/GenBank/DDBJ databases">
        <title>A Genomic Blueprint of the Chicken Gut Microbiome.</title>
        <authorList>
            <person name="Gilroy R."/>
            <person name="Ravi A."/>
            <person name="Getino M."/>
            <person name="Pursley I."/>
            <person name="Horton D.L."/>
            <person name="Alikhan N.-F."/>
            <person name="Baker D."/>
            <person name="Gharbi K."/>
            <person name="Hall N."/>
            <person name="Watson M."/>
            <person name="Adriaenssens E.M."/>
            <person name="Foster-Nyarko E."/>
            <person name="Jarju S."/>
            <person name="Secka A."/>
            <person name="Antonio M."/>
            <person name="Oren A."/>
            <person name="Chaudhuri R."/>
            <person name="La Ragione R.M."/>
            <person name="Hildebrand F."/>
            <person name="Pallen M.J."/>
        </authorList>
    </citation>
    <scope>NUCLEOTIDE SEQUENCE [LARGE SCALE GENOMIC DNA]</scope>
    <source>
        <strain evidence="1 2">Sa2CUA8</strain>
    </source>
</reference>
<evidence type="ECO:0000313" key="1">
    <source>
        <dbReference type="EMBL" id="MBD7998667.1"/>
    </source>
</evidence>
<organism evidence="1 2">
    <name type="scientific">Oerskovia gallyi</name>
    <dbReference type="NCBI Taxonomy" id="2762226"/>
    <lineage>
        <taxon>Bacteria</taxon>
        <taxon>Bacillati</taxon>
        <taxon>Actinomycetota</taxon>
        <taxon>Actinomycetes</taxon>
        <taxon>Micrococcales</taxon>
        <taxon>Cellulomonadaceae</taxon>
        <taxon>Oerskovia</taxon>
    </lineage>
</organism>
<proteinExistence type="predicted"/>
<dbReference type="EMBL" id="JACSQE010000006">
    <property type="protein sequence ID" value="MBD7998667.1"/>
    <property type="molecule type" value="Genomic_DNA"/>
</dbReference>
<name>A0ABR8V1J9_9CELL</name>
<gene>
    <name evidence="1" type="ORF">H9640_08900</name>
</gene>
<accession>A0ABR8V1J9</accession>
<protein>
    <recommendedName>
        <fullName evidence="3">Nuclear transport factor 2 family protein</fullName>
    </recommendedName>
</protein>
<evidence type="ECO:0000313" key="2">
    <source>
        <dbReference type="Proteomes" id="UP000633601"/>
    </source>
</evidence>